<dbReference type="Proteomes" id="UP000095751">
    <property type="component" value="Unassembled WGS sequence"/>
</dbReference>
<organism evidence="2 3">
    <name type="scientific">Fragilariopsis cylindrus CCMP1102</name>
    <dbReference type="NCBI Taxonomy" id="635003"/>
    <lineage>
        <taxon>Eukaryota</taxon>
        <taxon>Sar</taxon>
        <taxon>Stramenopiles</taxon>
        <taxon>Ochrophyta</taxon>
        <taxon>Bacillariophyta</taxon>
        <taxon>Bacillariophyceae</taxon>
        <taxon>Bacillariophycidae</taxon>
        <taxon>Bacillariales</taxon>
        <taxon>Bacillariaceae</taxon>
        <taxon>Fragilariopsis</taxon>
    </lineage>
</organism>
<keyword evidence="3" id="KW-1185">Reference proteome</keyword>
<name>A0A1E7FMI8_9STRA</name>
<evidence type="ECO:0000313" key="3">
    <source>
        <dbReference type="Proteomes" id="UP000095751"/>
    </source>
</evidence>
<feature type="region of interest" description="Disordered" evidence="1">
    <location>
        <begin position="43"/>
        <end position="62"/>
    </location>
</feature>
<dbReference type="KEGG" id="fcy:FRACYDRAFT_268007"/>
<sequence>MGVIDLSNTPSLHPLDYDNVQDQVEHCTYSDNSEEIETYLDNLTLPRPPSETNLNDNDKTAI</sequence>
<reference evidence="2 3" key="1">
    <citation type="submission" date="2016-09" db="EMBL/GenBank/DDBJ databases">
        <title>Extensive genetic diversity and differential bi-allelic expression allows diatom success in the polar Southern Ocean.</title>
        <authorList>
            <consortium name="DOE Joint Genome Institute"/>
            <person name="Mock T."/>
            <person name="Otillar R.P."/>
            <person name="Strauss J."/>
            <person name="Dupont C."/>
            <person name="Frickenhaus S."/>
            <person name="Maumus F."/>
            <person name="Mcmullan M."/>
            <person name="Sanges R."/>
            <person name="Schmutz J."/>
            <person name="Toseland A."/>
            <person name="Valas R."/>
            <person name="Veluchamy A."/>
            <person name="Ward B.J."/>
            <person name="Allen A."/>
            <person name="Barry K."/>
            <person name="Falciatore A."/>
            <person name="Ferrante M."/>
            <person name="Fortunato A.E."/>
            <person name="Gloeckner G."/>
            <person name="Gruber A."/>
            <person name="Hipkin R."/>
            <person name="Janech M."/>
            <person name="Kroth P."/>
            <person name="Leese F."/>
            <person name="Lindquist E."/>
            <person name="Lyon B.R."/>
            <person name="Martin J."/>
            <person name="Mayer C."/>
            <person name="Parker M."/>
            <person name="Quesneville H."/>
            <person name="Raymond J."/>
            <person name="Uhlig C."/>
            <person name="Valentin K.U."/>
            <person name="Worden A.Z."/>
            <person name="Armbrust E.V."/>
            <person name="Bowler C."/>
            <person name="Green B."/>
            <person name="Moulton V."/>
            <person name="Van Oosterhout C."/>
            <person name="Grigoriev I."/>
        </authorList>
    </citation>
    <scope>NUCLEOTIDE SEQUENCE [LARGE SCALE GENOMIC DNA]</scope>
    <source>
        <strain evidence="2 3">CCMP1102</strain>
    </source>
</reference>
<evidence type="ECO:0000256" key="1">
    <source>
        <dbReference type="SAM" id="MobiDB-lite"/>
    </source>
</evidence>
<dbReference type="AlphaFoldDB" id="A0A1E7FMI8"/>
<dbReference type="EMBL" id="KV784355">
    <property type="protein sequence ID" value="OEU19392.1"/>
    <property type="molecule type" value="Genomic_DNA"/>
</dbReference>
<dbReference type="InParanoid" id="A0A1E7FMI8"/>
<proteinExistence type="predicted"/>
<accession>A0A1E7FMI8</accession>
<gene>
    <name evidence="2" type="ORF">FRACYDRAFT_268007</name>
</gene>
<protein>
    <submittedName>
        <fullName evidence="2">Uncharacterized protein</fullName>
    </submittedName>
</protein>
<evidence type="ECO:0000313" key="2">
    <source>
        <dbReference type="EMBL" id="OEU19392.1"/>
    </source>
</evidence>